<evidence type="ECO:0000259" key="8">
    <source>
        <dbReference type="PROSITE" id="PS50850"/>
    </source>
</evidence>
<feature type="transmembrane region" description="Helical" evidence="7">
    <location>
        <begin position="283"/>
        <end position="304"/>
    </location>
</feature>
<organism evidence="9 10">
    <name type="scientific">Kitasatospora viridis</name>
    <dbReference type="NCBI Taxonomy" id="281105"/>
    <lineage>
        <taxon>Bacteria</taxon>
        <taxon>Bacillati</taxon>
        <taxon>Actinomycetota</taxon>
        <taxon>Actinomycetes</taxon>
        <taxon>Kitasatosporales</taxon>
        <taxon>Streptomycetaceae</taxon>
        <taxon>Kitasatospora</taxon>
    </lineage>
</organism>
<dbReference type="PANTHER" id="PTHR23517">
    <property type="entry name" value="RESISTANCE PROTEIN MDTM, PUTATIVE-RELATED-RELATED"/>
    <property type="match status" value="1"/>
</dbReference>
<evidence type="ECO:0000313" key="10">
    <source>
        <dbReference type="Proteomes" id="UP000317940"/>
    </source>
</evidence>
<dbReference type="InterPro" id="IPR005829">
    <property type="entry name" value="Sugar_transporter_CS"/>
</dbReference>
<evidence type="ECO:0000256" key="7">
    <source>
        <dbReference type="SAM" id="Phobius"/>
    </source>
</evidence>
<dbReference type="InterPro" id="IPR050171">
    <property type="entry name" value="MFS_Transporters"/>
</dbReference>
<feature type="transmembrane region" description="Helical" evidence="7">
    <location>
        <begin position="146"/>
        <end position="170"/>
    </location>
</feature>
<dbReference type="InterPro" id="IPR020846">
    <property type="entry name" value="MFS_dom"/>
</dbReference>
<evidence type="ECO:0000256" key="6">
    <source>
        <dbReference type="ARBA" id="ARBA00023136"/>
    </source>
</evidence>
<feature type="transmembrane region" description="Helical" evidence="7">
    <location>
        <begin position="220"/>
        <end position="242"/>
    </location>
</feature>
<dbReference type="InterPro" id="IPR011701">
    <property type="entry name" value="MFS"/>
</dbReference>
<dbReference type="SUPFAM" id="SSF103473">
    <property type="entry name" value="MFS general substrate transporter"/>
    <property type="match status" value="1"/>
</dbReference>
<comment type="caution">
    <text evidence="9">The sequence shown here is derived from an EMBL/GenBank/DDBJ whole genome shotgun (WGS) entry which is preliminary data.</text>
</comment>
<dbReference type="GO" id="GO:0022857">
    <property type="term" value="F:transmembrane transporter activity"/>
    <property type="evidence" value="ECO:0007669"/>
    <property type="project" value="InterPro"/>
</dbReference>
<reference evidence="9 10" key="1">
    <citation type="submission" date="2019-06" db="EMBL/GenBank/DDBJ databases">
        <title>Sequencing the genomes of 1000 actinobacteria strains.</title>
        <authorList>
            <person name="Klenk H.-P."/>
        </authorList>
    </citation>
    <scope>NUCLEOTIDE SEQUENCE [LARGE SCALE GENOMIC DNA]</scope>
    <source>
        <strain evidence="9 10">DSM 44826</strain>
    </source>
</reference>
<evidence type="ECO:0000313" key="9">
    <source>
        <dbReference type="EMBL" id="TWF97142.1"/>
    </source>
</evidence>
<keyword evidence="2" id="KW-0813">Transport</keyword>
<evidence type="ECO:0000256" key="2">
    <source>
        <dbReference type="ARBA" id="ARBA00022448"/>
    </source>
</evidence>
<dbReference type="InterPro" id="IPR036259">
    <property type="entry name" value="MFS_trans_sf"/>
</dbReference>
<comment type="subcellular location">
    <subcellularLocation>
        <location evidence="1">Cell membrane</location>
        <topology evidence="1">Multi-pass membrane protein</topology>
    </subcellularLocation>
</comment>
<gene>
    <name evidence="9" type="ORF">FHX73_11917</name>
</gene>
<dbReference type="OrthoDB" id="3177957at2"/>
<dbReference type="RefSeq" id="WP_145903417.1">
    <property type="nucleotide sequence ID" value="NZ_BAAAMZ010000036.1"/>
</dbReference>
<feature type="domain" description="Major facilitator superfamily (MFS) profile" evidence="8">
    <location>
        <begin position="22"/>
        <end position="399"/>
    </location>
</feature>
<keyword evidence="6 7" id="KW-0472">Membrane</keyword>
<evidence type="ECO:0000256" key="1">
    <source>
        <dbReference type="ARBA" id="ARBA00004651"/>
    </source>
</evidence>
<evidence type="ECO:0000256" key="3">
    <source>
        <dbReference type="ARBA" id="ARBA00022475"/>
    </source>
</evidence>
<dbReference type="PROSITE" id="PS00217">
    <property type="entry name" value="SUGAR_TRANSPORT_2"/>
    <property type="match status" value="1"/>
</dbReference>
<feature type="transmembrane region" description="Helical" evidence="7">
    <location>
        <begin position="373"/>
        <end position="395"/>
    </location>
</feature>
<feature type="transmembrane region" description="Helical" evidence="7">
    <location>
        <begin position="176"/>
        <end position="199"/>
    </location>
</feature>
<keyword evidence="4 7" id="KW-0812">Transmembrane</keyword>
<dbReference type="EMBL" id="VIWT01000001">
    <property type="protein sequence ID" value="TWF97142.1"/>
    <property type="molecule type" value="Genomic_DNA"/>
</dbReference>
<feature type="transmembrane region" description="Helical" evidence="7">
    <location>
        <begin position="21"/>
        <end position="47"/>
    </location>
</feature>
<feature type="transmembrane region" description="Helical" evidence="7">
    <location>
        <begin position="87"/>
        <end position="106"/>
    </location>
</feature>
<feature type="transmembrane region" description="Helical" evidence="7">
    <location>
        <begin position="348"/>
        <end position="367"/>
    </location>
</feature>
<dbReference type="PROSITE" id="PS50850">
    <property type="entry name" value="MFS"/>
    <property type="match status" value="1"/>
</dbReference>
<keyword evidence="10" id="KW-1185">Reference proteome</keyword>
<evidence type="ECO:0000256" key="4">
    <source>
        <dbReference type="ARBA" id="ARBA00022692"/>
    </source>
</evidence>
<accession>A0A561UCP0</accession>
<feature type="transmembrane region" description="Helical" evidence="7">
    <location>
        <begin position="254"/>
        <end position="276"/>
    </location>
</feature>
<dbReference type="Gene3D" id="1.20.1250.20">
    <property type="entry name" value="MFS general substrate transporter like domains"/>
    <property type="match status" value="1"/>
</dbReference>
<keyword evidence="5 7" id="KW-1133">Transmembrane helix</keyword>
<dbReference type="Proteomes" id="UP000317940">
    <property type="component" value="Unassembled WGS sequence"/>
</dbReference>
<protein>
    <submittedName>
        <fullName evidence="9">Putative MFS family arabinose efflux permease</fullName>
    </submittedName>
</protein>
<feature type="transmembrane region" description="Helical" evidence="7">
    <location>
        <begin position="53"/>
        <end position="75"/>
    </location>
</feature>
<dbReference type="GO" id="GO:0005886">
    <property type="term" value="C:plasma membrane"/>
    <property type="evidence" value="ECO:0007669"/>
    <property type="project" value="UniProtKB-SubCell"/>
</dbReference>
<keyword evidence="3" id="KW-1003">Cell membrane</keyword>
<feature type="transmembrane region" description="Helical" evidence="7">
    <location>
        <begin position="310"/>
        <end position="336"/>
    </location>
</feature>
<dbReference type="AlphaFoldDB" id="A0A561UCP0"/>
<evidence type="ECO:0000256" key="5">
    <source>
        <dbReference type="ARBA" id="ARBA00022989"/>
    </source>
</evidence>
<dbReference type="Pfam" id="PF07690">
    <property type="entry name" value="MFS_1"/>
    <property type="match status" value="1"/>
</dbReference>
<name>A0A561UCP0_9ACTN</name>
<sequence>MRSAMTSAPAAAASPARPARGALTVVTYVLFAVMLGGTAPTPIYAIYAHRLHLAPPAISVVFAAYAAGILLALLLFGGVSDYAGRRITLGTACAVSVASSTVFALFPVLPGLLAGRLLSGVSVGLCTGAATAYFAELHPDRTRAALIASVTNMAGLGVGPLLSGFLVQYLPHPTAVPYLALITLQLPGLLLVRLPEPVADRRLRIRPQRLRVPASTRRPFTAAAVAVFAAFALLGLLAALTGDFLTDGLHDSSHLLVGAVVFSAFGAAGAVQLLVVRLRPSTGSVLGMVAIPVGVALLVLALAAHSLPLFLTGALVGGSGAGAAFKSGLAMVVAAASKQQAGEAASGYFFAAYLGLTLPVIGVAVLVTRSSLLTAAGCFAGVIAVLSAVSVACTVRLDRVG</sequence>
<feature type="transmembrane region" description="Helical" evidence="7">
    <location>
        <begin position="112"/>
        <end position="134"/>
    </location>
</feature>
<proteinExistence type="predicted"/>
<dbReference type="PANTHER" id="PTHR23517:SF13">
    <property type="entry name" value="MAJOR FACILITATOR SUPERFAMILY MFS_1"/>
    <property type="match status" value="1"/>
</dbReference>